<dbReference type="CDD" id="cd04044">
    <property type="entry name" value="C2A_Tricalbin-like"/>
    <property type="match status" value="1"/>
</dbReference>
<dbReference type="InterPro" id="IPR031468">
    <property type="entry name" value="SMP_LBD"/>
</dbReference>
<keyword evidence="16" id="KW-1185">Reference proteome</keyword>
<protein>
    <recommendedName>
        <fullName evidence="17">Tricalbin</fullName>
    </recommendedName>
</protein>
<feature type="region of interest" description="Disordered" evidence="11">
    <location>
        <begin position="838"/>
        <end position="858"/>
    </location>
</feature>
<dbReference type="InterPro" id="IPR037761">
    <property type="entry name" value="C2A_Tricalbin"/>
</dbReference>
<dbReference type="Gene3D" id="2.60.40.150">
    <property type="entry name" value="C2 domain"/>
    <property type="match status" value="4"/>
</dbReference>
<organism evidence="15 16">
    <name type="scientific">Aspergillus brasiliensis (strain CBS 101740 / IMI 381727 / IBT 21946)</name>
    <dbReference type="NCBI Taxonomy" id="767769"/>
    <lineage>
        <taxon>Eukaryota</taxon>
        <taxon>Fungi</taxon>
        <taxon>Dikarya</taxon>
        <taxon>Ascomycota</taxon>
        <taxon>Pezizomycotina</taxon>
        <taxon>Eurotiomycetes</taxon>
        <taxon>Eurotiomycetidae</taxon>
        <taxon>Eurotiales</taxon>
        <taxon>Aspergillaceae</taxon>
        <taxon>Aspergillus</taxon>
        <taxon>Aspergillus subgen. Circumdati</taxon>
    </lineage>
</organism>
<feature type="compositionally biased region" description="Polar residues" evidence="11">
    <location>
        <begin position="23"/>
        <end position="34"/>
    </location>
</feature>
<feature type="compositionally biased region" description="Polar residues" evidence="11">
    <location>
        <begin position="1496"/>
        <end position="1512"/>
    </location>
</feature>
<evidence type="ECO:0000259" key="14">
    <source>
        <dbReference type="PROSITE" id="PS51847"/>
    </source>
</evidence>
<dbReference type="PIRSF" id="PIRSF037232">
    <property type="entry name" value="Tricalbin"/>
    <property type="match status" value="1"/>
</dbReference>
<comment type="subcellular location">
    <subcellularLocation>
        <location evidence="1">Endoplasmic reticulum membrane</location>
    </subcellularLocation>
</comment>
<evidence type="ECO:0000313" key="15">
    <source>
        <dbReference type="EMBL" id="OJJ66558.1"/>
    </source>
</evidence>
<evidence type="ECO:0000256" key="1">
    <source>
        <dbReference type="ARBA" id="ARBA00004586"/>
    </source>
</evidence>
<evidence type="ECO:0000256" key="11">
    <source>
        <dbReference type="SAM" id="MobiDB-lite"/>
    </source>
</evidence>
<keyword evidence="4 12" id="KW-0812">Transmembrane</keyword>
<dbReference type="VEuPathDB" id="FungiDB:ASPBRDRAFT_34995"/>
<keyword evidence="8" id="KW-0445">Lipid transport</keyword>
<dbReference type="InterPro" id="IPR056910">
    <property type="entry name" value="TCB1-3_C2"/>
</dbReference>
<feature type="domain" description="C2" evidence="13">
    <location>
        <begin position="1118"/>
        <end position="1238"/>
    </location>
</feature>
<evidence type="ECO:0000256" key="10">
    <source>
        <dbReference type="ARBA" id="ARBA00023136"/>
    </source>
</evidence>
<feature type="compositionally biased region" description="Basic and acidic residues" evidence="11">
    <location>
        <begin position="897"/>
        <end position="907"/>
    </location>
</feature>
<evidence type="ECO:0000256" key="5">
    <source>
        <dbReference type="ARBA" id="ARBA00022737"/>
    </source>
</evidence>
<dbReference type="Pfam" id="PF24920">
    <property type="entry name" value="C2_TCB1"/>
    <property type="match status" value="1"/>
</dbReference>
<feature type="transmembrane region" description="Helical" evidence="12">
    <location>
        <begin position="194"/>
        <end position="217"/>
    </location>
</feature>
<dbReference type="GeneID" id="93575789"/>
<dbReference type="InterPro" id="IPR035892">
    <property type="entry name" value="C2_domain_sf"/>
</dbReference>
<dbReference type="GO" id="GO:0006869">
    <property type="term" value="P:lipid transport"/>
    <property type="evidence" value="ECO:0007669"/>
    <property type="project" value="UniProtKB-KW"/>
</dbReference>
<dbReference type="GO" id="GO:0008289">
    <property type="term" value="F:lipid binding"/>
    <property type="evidence" value="ECO:0007669"/>
    <property type="project" value="UniProtKB-KW"/>
</dbReference>
<dbReference type="Proteomes" id="UP000184499">
    <property type="component" value="Unassembled WGS sequence"/>
</dbReference>
<evidence type="ECO:0000256" key="2">
    <source>
        <dbReference type="ARBA" id="ARBA00022448"/>
    </source>
</evidence>
<feature type="compositionally biased region" description="Polar residues" evidence="11">
    <location>
        <begin position="913"/>
        <end position="952"/>
    </location>
</feature>
<dbReference type="OMA" id="VLMDDYM"/>
<feature type="compositionally biased region" description="Acidic residues" evidence="11">
    <location>
        <begin position="879"/>
        <end position="889"/>
    </location>
</feature>
<feature type="region of interest" description="Disordered" evidence="11">
    <location>
        <begin position="1496"/>
        <end position="1539"/>
    </location>
</feature>
<dbReference type="GO" id="GO:0071944">
    <property type="term" value="C:cell periphery"/>
    <property type="evidence" value="ECO:0007669"/>
    <property type="project" value="UniProtKB-ARBA"/>
</dbReference>
<dbReference type="SUPFAM" id="SSF49562">
    <property type="entry name" value="C2 domain (Calcium/lipid-binding domain, CaLB)"/>
    <property type="match status" value="5"/>
</dbReference>
<accession>A0A1L9U4F8</accession>
<dbReference type="InterPro" id="IPR052455">
    <property type="entry name" value="Tricalbin_domain"/>
</dbReference>
<dbReference type="RefSeq" id="XP_067473808.1">
    <property type="nucleotide sequence ID" value="XM_067623301.1"/>
</dbReference>
<evidence type="ECO:0000256" key="4">
    <source>
        <dbReference type="ARBA" id="ARBA00022692"/>
    </source>
</evidence>
<dbReference type="GO" id="GO:0061817">
    <property type="term" value="P:endoplasmic reticulum-plasma membrane tethering"/>
    <property type="evidence" value="ECO:0007669"/>
    <property type="project" value="InterPro"/>
</dbReference>
<evidence type="ECO:0000256" key="9">
    <source>
        <dbReference type="ARBA" id="ARBA00023121"/>
    </source>
</evidence>
<keyword evidence="9" id="KW-0446">Lipid-binding</keyword>
<dbReference type="GO" id="GO:0005789">
    <property type="term" value="C:endoplasmic reticulum membrane"/>
    <property type="evidence" value="ECO:0007669"/>
    <property type="project" value="UniProtKB-SubCell"/>
</dbReference>
<feature type="domain" description="C2" evidence="13">
    <location>
        <begin position="728"/>
        <end position="842"/>
    </location>
</feature>
<dbReference type="Pfam" id="PF00168">
    <property type="entry name" value="C2"/>
    <property type="match status" value="5"/>
</dbReference>
<dbReference type="PANTHER" id="PTHR46980:SF2">
    <property type="entry name" value="TRICALBIN-1-RELATED"/>
    <property type="match status" value="1"/>
</dbReference>
<keyword evidence="2" id="KW-0813">Transport</keyword>
<feature type="domain" description="C2" evidence="13">
    <location>
        <begin position="445"/>
        <end position="563"/>
    </location>
</feature>
<dbReference type="PANTHER" id="PTHR46980">
    <property type="entry name" value="TRICALBIN-1-RELATED"/>
    <property type="match status" value="1"/>
</dbReference>
<dbReference type="CDD" id="cd04040">
    <property type="entry name" value="C2D_Tricalbin-like"/>
    <property type="match status" value="1"/>
</dbReference>
<keyword evidence="10 12" id="KW-0472">Membrane</keyword>
<feature type="region of interest" description="Disordered" evidence="11">
    <location>
        <begin position="877"/>
        <end position="961"/>
    </location>
</feature>
<name>A0A1L9U4F8_ASPBC</name>
<gene>
    <name evidence="15" type="ORF">ASPBRDRAFT_34995</name>
</gene>
<dbReference type="PROSITE" id="PS51847">
    <property type="entry name" value="SMP"/>
    <property type="match status" value="1"/>
</dbReference>
<feature type="domain" description="SMP-LTD" evidence="14">
    <location>
        <begin position="244"/>
        <end position="449"/>
    </location>
</feature>
<evidence type="ECO:0000313" key="16">
    <source>
        <dbReference type="Proteomes" id="UP000184499"/>
    </source>
</evidence>
<dbReference type="InterPro" id="IPR000008">
    <property type="entry name" value="C2_dom"/>
</dbReference>
<dbReference type="CDD" id="cd21678">
    <property type="entry name" value="SMP_TCB"/>
    <property type="match status" value="1"/>
</dbReference>
<keyword evidence="6" id="KW-0256">Endoplasmic reticulum</keyword>
<reference evidence="16" key="1">
    <citation type="journal article" date="2017" name="Genome Biol.">
        <title>Comparative genomics reveals high biological diversity and specific adaptations in the industrially and medically important fungal genus Aspergillus.</title>
        <authorList>
            <person name="de Vries R.P."/>
            <person name="Riley R."/>
            <person name="Wiebenga A."/>
            <person name="Aguilar-Osorio G."/>
            <person name="Amillis S."/>
            <person name="Uchima C.A."/>
            <person name="Anderluh G."/>
            <person name="Asadollahi M."/>
            <person name="Askin M."/>
            <person name="Barry K."/>
            <person name="Battaglia E."/>
            <person name="Bayram O."/>
            <person name="Benocci T."/>
            <person name="Braus-Stromeyer S.A."/>
            <person name="Caldana C."/>
            <person name="Canovas D."/>
            <person name="Cerqueira G.C."/>
            <person name="Chen F."/>
            <person name="Chen W."/>
            <person name="Choi C."/>
            <person name="Clum A."/>
            <person name="Dos Santos R.A."/>
            <person name="Damasio A.R."/>
            <person name="Diallinas G."/>
            <person name="Emri T."/>
            <person name="Fekete E."/>
            <person name="Flipphi M."/>
            <person name="Freyberg S."/>
            <person name="Gallo A."/>
            <person name="Gournas C."/>
            <person name="Habgood R."/>
            <person name="Hainaut M."/>
            <person name="Harispe M.L."/>
            <person name="Henrissat B."/>
            <person name="Hilden K.S."/>
            <person name="Hope R."/>
            <person name="Hossain A."/>
            <person name="Karabika E."/>
            <person name="Karaffa L."/>
            <person name="Karanyi Z."/>
            <person name="Krasevec N."/>
            <person name="Kuo A."/>
            <person name="Kusch H."/>
            <person name="LaButti K."/>
            <person name="Lagendijk E.L."/>
            <person name="Lapidus A."/>
            <person name="Levasseur A."/>
            <person name="Lindquist E."/>
            <person name="Lipzen A."/>
            <person name="Logrieco A.F."/>
            <person name="MacCabe A."/>
            <person name="Maekelae M.R."/>
            <person name="Malavazi I."/>
            <person name="Melin P."/>
            <person name="Meyer V."/>
            <person name="Mielnichuk N."/>
            <person name="Miskei M."/>
            <person name="Molnar A.P."/>
            <person name="Mule G."/>
            <person name="Ngan C.Y."/>
            <person name="Orejas M."/>
            <person name="Orosz E."/>
            <person name="Ouedraogo J.P."/>
            <person name="Overkamp K.M."/>
            <person name="Park H.-S."/>
            <person name="Perrone G."/>
            <person name="Piumi F."/>
            <person name="Punt P.J."/>
            <person name="Ram A.F."/>
            <person name="Ramon A."/>
            <person name="Rauscher S."/>
            <person name="Record E."/>
            <person name="Riano-Pachon D.M."/>
            <person name="Robert V."/>
            <person name="Roehrig J."/>
            <person name="Ruller R."/>
            <person name="Salamov A."/>
            <person name="Salih N.S."/>
            <person name="Samson R.A."/>
            <person name="Sandor E."/>
            <person name="Sanguinetti M."/>
            <person name="Schuetze T."/>
            <person name="Sepcic K."/>
            <person name="Shelest E."/>
            <person name="Sherlock G."/>
            <person name="Sophianopoulou V."/>
            <person name="Squina F.M."/>
            <person name="Sun H."/>
            <person name="Susca A."/>
            <person name="Todd R.B."/>
            <person name="Tsang A."/>
            <person name="Unkles S.E."/>
            <person name="van de Wiele N."/>
            <person name="van Rossen-Uffink D."/>
            <person name="Oliveira J.V."/>
            <person name="Vesth T.C."/>
            <person name="Visser J."/>
            <person name="Yu J.-H."/>
            <person name="Zhou M."/>
            <person name="Andersen M.R."/>
            <person name="Archer D.B."/>
            <person name="Baker S.E."/>
            <person name="Benoit I."/>
            <person name="Brakhage A.A."/>
            <person name="Braus G.H."/>
            <person name="Fischer R."/>
            <person name="Frisvad J.C."/>
            <person name="Goldman G.H."/>
            <person name="Houbraken J."/>
            <person name="Oakley B."/>
            <person name="Pocsi I."/>
            <person name="Scazzocchio C."/>
            <person name="Seiboth B."/>
            <person name="vanKuyk P.A."/>
            <person name="Wortman J."/>
            <person name="Dyer P.S."/>
            <person name="Grigoriev I.V."/>
        </authorList>
    </citation>
    <scope>NUCLEOTIDE SEQUENCE [LARGE SCALE GENOMIC DNA]</scope>
    <source>
        <strain evidence="16">CBS 101740 / IMI 381727 / IBT 21946</strain>
    </source>
</reference>
<dbReference type="InterPro" id="IPR037762">
    <property type="entry name" value="C2C_Tricalbin"/>
</dbReference>
<dbReference type="SMART" id="SM00239">
    <property type="entry name" value="C2"/>
    <property type="match status" value="4"/>
</dbReference>
<keyword evidence="7 12" id="KW-1133">Transmembrane helix</keyword>
<feature type="region of interest" description="Disordered" evidence="11">
    <location>
        <begin position="1"/>
        <end position="35"/>
    </location>
</feature>
<evidence type="ECO:0008006" key="17">
    <source>
        <dbReference type="Google" id="ProtNLM"/>
    </source>
</evidence>
<dbReference type="STRING" id="767769.A0A1L9U4F8"/>
<sequence length="1539" mass="169619">MASQDVEGSKAELKQQGAIEVAQQASQDPQSNLQPDVIEEALVKETRKAGVPAYQFDPDASPEDKGAAALARLPPGFHHDHKPKGVAVVTDKDDGTPDQYDLPPPRSATDLLQEKADEASAAPNGEAQVEEDMRWARDRTGWAPQFEHQPTQEEKEEGTLLDHQTFLEGRLDDKFFGDWYHNAGVIVFACLSSWVIAVLGGGLAWIFIVMAACSTYYRTSIRRVRRNFRDDVNREMAKQRLETDTESLEWINSFLVKFWPIYAPVLCDTIINSVDQVLSTSTPAMIDNLRLKTFVLGSKPPRLEHVKTYPKTEVDTVIMDWKFSFTPNDTMDLTARQLKNKINPKVVLEVRLGKGLVSKGLDVIVEDMACTGLMRVKVKLQIPFPHIERVDVCFLEPPEIDYVCKPLGGDTLGFDINFIPGLETFIKDQIHNNLRPMMYAPNVFPVEIAKMLAGNAMDQAIGVVAVTLHGARQLKNPDAFAGTPDPYAVVSLNNRVELGRTKTIHDTDSPRWNETIYVIITSFAESLTITPYDWNEFRKDKELGAATFPLERLEQQAEHEGLFLEVMASGRSRGAIHADIRFFPVLEGTPLENGQTQPPPEMNTGIARFVVEQAKDLDASKSMVGQLNPYGVLLLNGKEIHITKKLKRTNNPIFQNASKEFLVTDRKSARLGLVIKDDRDLGRDPVIGTYQIKMNDMLKMMEKGQQWFHLNGAKSGRAKLILDWKPVALAGIAGGSGYVDPIGVMRFHFKSASDLRNLEAFGMSDPYARVLLSGYQKARTVTFRNNLNPEWDEVVYVPVHSPHEKITLEVMDEESINDDRPLGSVDLRVSDYVRENEEGGYDIDDERQLISSPLRSGRSQKGTLNYTVAFYPSIPVVNPEDEEKEDENLNGDAEGAELSRKSTESKRVGGHSKTASVDSKATTALNGTSTNGVTPEAQSSRVSLDTNGTRPQTAKDSETMSVKSIKEVPKTYISAEDLTKYGALCFGVLSIRFLHTDLIIESGFIVFNVHEVQLSRPNVQVEVLMDDYMFPAYSSPKVRTKTAKIDDVGDAFVRELEFSKITLRIIDKNNTKDESDDHTVAKLTGDTLTTLQRILYTPTELTLRSAQGEVSKVTVSARYIPVTMKLDPTESINNMGTLVVHFLDAADLPSADRNGFSDPYCKFRLNDKEVFKTKVQKKTLHPAWNEMVETDIKSRINSTCRIDVYDWDFGDKADYLGGTHFDITSLTPFESKEISLPLDGKSGAIRLKLLFKPSYVVRSRQGSSTFAGTFATPGKIVGAPVKGVGFVGGNVIKGASFLKHEGSSFLKNGIMGRFRGDDGASLQEAEEETPAPLAPAAILVEGETPPASATSNNLQHSRSRSVASHYGDRLGVAGKGETGTATISVVSASGYPPNANVRVFIKAVGPKGAKEVLKSKAIKSGGGPVYYDPSHETCRVHNTTADAQYQVRVVDHSTFGSDGQLGEALFFVDDQGSMAGQDKQVKIGTGTVTLRSSFAMSESNLRPGTAHSNNDGASEVMDSPDSKKTGRRSFLSKRSVSGA</sequence>
<dbReference type="InterPro" id="IPR017147">
    <property type="entry name" value="Tricalbin"/>
</dbReference>
<dbReference type="CDD" id="cd04052">
    <property type="entry name" value="C2B_Tricalbin-like"/>
    <property type="match status" value="1"/>
</dbReference>
<dbReference type="OrthoDB" id="1029639at2759"/>
<feature type="compositionally biased region" description="Polar residues" evidence="11">
    <location>
        <begin position="849"/>
        <end position="858"/>
    </location>
</feature>
<feature type="domain" description="C2" evidence="13">
    <location>
        <begin position="592"/>
        <end position="708"/>
    </location>
</feature>
<evidence type="ECO:0000256" key="3">
    <source>
        <dbReference type="ARBA" id="ARBA00022553"/>
    </source>
</evidence>
<dbReference type="InterPro" id="IPR037765">
    <property type="entry name" value="C2B_Tricalbin"/>
</dbReference>
<dbReference type="PROSITE" id="PS50004">
    <property type="entry name" value="C2"/>
    <property type="match status" value="4"/>
</dbReference>
<evidence type="ECO:0000256" key="6">
    <source>
        <dbReference type="ARBA" id="ARBA00022824"/>
    </source>
</evidence>
<evidence type="ECO:0000256" key="7">
    <source>
        <dbReference type="ARBA" id="ARBA00022989"/>
    </source>
</evidence>
<feature type="region of interest" description="Disordered" evidence="11">
    <location>
        <begin position="53"/>
        <end position="108"/>
    </location>
</feature>
<dbReference type="InterPro" id="IPR037756">
    <property type="entry name" value="C2D_Tricalbin"/>
</dbReference>
<evidence type="ECO:0000256" key="8">
    <source>
        <dbReference type="ARBA" id="ARBA00023055"/>
    </source>
</evidence>
<proteinExistence type="predicted"/>
<dbReference type="Pfam" id="PF25669">
    <property type="entry name" value="SMP_MUG190-like"/>
    <property type="match status" value="2"/>
</dbReference>
<dbReference type="EMBL" id="KV878698">
    <property type="protein sequence ID" value="OJJ66558.1"/>
    <property type="molecule type" value="Genomic_DNA"/>
</dbReference>
<keyword evidence="5" id="KW-0677">Repeat</keyword>
<dbReference type="CDD" id="cd04045">
    <property type="entry name" value="C2C_Tricalbin-like"/>
    <property type="match status" value="1"/>
</dbReference>
<evidence type="ECO:0000259" key="13">
    <source>
        <dbReference type="PROSITE" id="PS50004"/>
    </source>
</evidence>
<evidence type="ECO:0000256" key="12">
    <source>
        <dbReference type="SAM" id="Phobius"/>
    </source>
</evidence>
<keyword evidence="3" id="KW-0597">Phosphoprotein</keyword>